<accession>A0ACB5RIV0</accession>
<name>A0ACB5RIV0_9CLOT</name>
<keyword evidence="2" id="KW-1185">Reference proteome</keyword>
<organism evidence="1 2">
    <name type="scientific">Inconstantimicrobium mannanitabidum</name>
    <dbReference type="NCBI Taxonomy" id="1604901"/>
    <lineage>
        <taxon>Bacteria</taxon>
        <taxon>Bacillati</taxon>
        <taxon>Bacillota</taxon>
        <taxon>Clostridia</taxon>
        <taxon>Eubacteriales</taxon>
        <taxon>Clostridiaceae</taxon>
        <taxon>Inconstantimicrobium</taxon>
    </lineage>
</organism>
<sequence length="40" mass="4451">MRIMKNILNLQAMSPITGDQVEEWSTVSNACNNGKKISID</sequence>
<reference evidence="1" key="1">
    <citation type="journal article" date="2025" name="Int. J. Syst. Evol. Microbiol.">
        <title>Inconstantimicrobium mannanitabidum sp. nov., a novel member of the family Clostridiaceae isolated from anoxic soil under the treatment of reductive soil disinfestation.</title>
        <authorList>
            <person name="Ueki A."/>
            <person name="Tonouchi A."/>
            <person name="Honma S."/>
            <person name="Kaku N."/>
            <person name="Ueki K."/>
        </authorList>
    </citation>
    <scope>NUCLEOTIDE SEQUENCE</scope>
    <source>
        <strain evidence="1">TW13</strain>
    </source>
</reference>
<evidence type="ECO:0000313" key="1">
    <source>
        <dbReference type="EMBL" id="GKX69008.1"/>
    </source>
</evidence>
<dbReference type="EMBL" id="BROD01000002">
    <property type="protein sequence ID" value="GKX69008.1"/>
    <property type="molecule type" value="Genomic_DNA"/>
</dbReference>
<evidence type="ECO:0000313" key="2">
    <source>
        <dbReference type="Proteomes" id="UP001058074"/>
    </source>
</evidence>
<proteinExistence type="predicted"/>
<comment type="caution">
    <text evidence="1">The sequence shown here is derived from an EMBL/GenBank/DDBJ whole genome shotgun (WGS) entry which is preliminary data.</text>
</comment>
<protein>
    <submittedName>
        <fullName evidence="1">Uncharacterized protein</fullName>
    </submittedName>
</protein>
<gene>
    <name evidence="1" type="ORF">rsdtw13_42660</name>
</gene>
<dbReference type="Proteomes" id="UP001058074">
    <property type="component" value="Unassembled WGS sequence"/>
</dbReference>